<keyword evidence="2" id="KW-1185">Reference proteome</keyword>
<dbReference type="STRING" id="869212.Turpa_0336"/>
<sequence length="108" mass="11521">MVAEFDHAQGQQTTVAVGYTPALAGELTPDTPPDYVFDLIQISILAAAGDVKQLIGAVETARARGAENREILRAMFRSDDAFGVGVESEEFRLIAESLQAGIIPVPSF</sequence>
<protein>
    <submittedName>
        <fullName evidence="1">Uncharacterized protein</fullName>
    </submittedName>
</protein>
<evidence type="ECO:0000313" key="1">
    <source>
        <dbReference type="EMBL" id="AFM10996.1"/>
    </source>
</evidence>
<name>I4B139_TURPD</name>
<dbReference type="KEGG" id="tpx:Turpa_0336"/>
<dbReference type="Proteomes" id="UP000006048">
    <property type="component" value="Chromosome"/>
</dbReference>
<reference evidence="1 2" key="1">
    <citation type="submission" date="2012-06" db="EMBL/GenBank/DDBJ databases">
        <title>The complete chromosome of genome of Turneriella parva DSM 21527.</title>
        <authorList>
            <consortium name="US DOE Joint Genome Institute (JGI-PGF)"/>
            <person name="Lucas S."/>
            <person name="Han J."/>
            <person name="Lapidus A."/>
            <person name="Bruce D."/>
            <person name="Goodwin L."/>
            <person name="Pitluck S."/>
            <person name="Peters L."/>
            <person name="Kyrpides N."/>
            <person name="Mavromatis K."/>
            <person name="Ivanova N."/>
            <person name="Mikhailova N."/>
            <person name="Chertkov O."/>
            <person name="Detter J.C."/>
            <person name="Tapia R."/>
            <person name="Han C."/>
            <person name="Land M."/>
            <person name="Hauser L."/>
            <person name="Markowitz V."/>
            <person name="Cheng J.-F."/>
            <person name="Hugenholtz P."/>
            <person name="Woyke T."/>
            <person name="Wu D."/>
            <person name="Gronow S."/>
            <person name="Wellnitz S."/>
            <person name="Brambilla E."/>
            <person name="Klenk H.-P."/>
            <person name="Eisen J.A."/>
        </authorList>
    </citation>
    <scope>NUCLEOTIDE SEQUENCE [LARGE SCALE GENOMIC DNA]</scope>
    <source>
        <strain evidence="2">ATCC BAA-1111 / DSM 21527 / NCTC 11395 / H</strain>
    </source>
</reference>
<dbReference type="RefSeq" id="WP_014801516.1">
    <property type="nucleotide sequence ID" value="NC_018020.1"/>
</dbReference>
<accession>I4B139</accession>
<evidence type="ECO:0000313" key="2">
    <source>
        <dbReference type="Proteomes" id="UP000006048"/>
    </source>
</evidence>
<dbReference type="AlphaFoldDB" id="I4B139"/>
<organism evidence="1 2">
    <name type="scientific">Turneriella parva (strain ATCC BAA-1111 / DSM 21527 / NCTC 11395 / H)</name>
    <name type="common">Leptospira parva</name>
    <dbReference type="NCBI Taxonomy" id="869212"/>
    <lineage>
        <taxon>Bacteria</taxon>
        <taxon>Pseudomonadati</taxon>
        <taxon>Spirochaetota</taxon>
        <taxon>Spirochaetia</taxon>
        <taxon>Leptospirales</taxon>
        <taxon>Leptospiraceae</taxon>
        <taxon>Turneriella</taxon>
    </lineage>
</organism>
<gene>
    <name evidence="1" type="ordered locus">Turpa_0336</name>
</gene>
<dbReference type="HOGENOM" id="CLU_2195789_0_0_12"/>
<dbReference type="EMBL" id="CP002959">
    <property type="protein sequence ID" value="AFM10996.1"/>
    <property type="molecule type" value="Genomic_DNA"/>
</dbReference>
<proteinExistence type="predicted"/>